<evidence type="ECO:0000313" key="1">
    <source>
        <dbReference type="EMBL" id="TFK19632.1"/>
    </source>
</evidence>
<evidence type="ECO:0000313" key="2">
    <source>
        <dbReference type="Proteomes" id="UP000307440"/>
    </source>
</evidence>
<protein>
    <submittedName>
        <fullName evidence="1">Uncharacterized protein</fullName>
    </submittedName>
</protein>
<dbReference type="Proteomes" id="UP000307440">
    <property type="component" value="Unassembled WGS sequence"/>
</dbReference>
<gene>
    <name evidence="1" type="ORF">FA15DRAFT_659751</name>
</gene>
<proteinExistence type="predicted"/>
<dbReference type="AlphaFoldDB" id="A0A5C3KHZ3"/>
<name>A0A5C3KHZ3_COPMA</name>
<sequence length="150" mass="16522">MAQEATFMYDCASDTILDALGSSDYFDNILEIDLDLILSPSTTPIGALNVERATPKTNLETSPATTFVYIKLREAALDFRPIWPNVMLEERPVFNAPGSISEATTRKGILPPSWRAARRYRYHASPNTFSARPMASWDGTGSPETSSSSI</sequence>
<reference evidence="1 2" key="1">
    <citation type="journal article" date="2019" name="Nat. Ecol. Evol.">
        <title>Megaphylogeny resolves global patterns of mushroom evolution.</title>
        <authorList>
            <person name="Varga T."/>
            <person name="Krizsan K."/>
            <person name="Foldi C."/>
            <person name="Dima B."/>
            <person name="Sanchez-Garcia M."/>
            <person name="Sanchez-Ramirez S."/>
            <person name="Szollosi G.J."/>
            <person name="Szarkandi J.G."/>
            <person name="Papp V."/>
            <person name="Albert L."/>
            <person name="Andreopoulos W."/>
            <person name="Angelini C."/>
            <person name="Antonin V."/>
            <person name="Barry K.W."/>
            <person name="Bougher N.L."/>
            <person name="Buchanan P."/>
            <person name="Buyck B."/>
            <person name="Bense V."/>
            <person name="Catcheside P."/>
            <person name="Chovatia M."/>
            <person name="Cooper J."/>
            <person name="Damon W."/>
            <person name="Desjardin D."/>
            <person name="Finy P."/>
            <person name="Geml J."/>
            <person name="Haridas S."/>
            <person name="Hughes K."/>
            <person name="Justo A."/>
            <person name="Karasinski D."/>
            <person name="Kautmanova I."/>
            <person name="Kiss B."/>
            <person name="Kocsube S."/>
            <person name="Kotiranta H."/>
            <person name="LaButti K.M."/>
            <person name="Lechner B.E."/>
            <person name="Liimatainen K."/>
            <person name="Lipzen A."/>
            <person name="Lukacs Z."/>
            <person name="Mihaltcheva S."/>
            <person name="Morgado L.N."/>
            <person name="Niskanen T."/>
            <person name="Noordeloos M.E."/>
            <person name="Ohm R.A."/>
            <person name="Ortiz-Santana B."/>
            <person name="Ovrebo C."/>
            <person name="Racz N."/>
            <person name="Riley R."/>
            <person name="Savchenko A."/>
            <person name="Shiryaev A."/>
            <person name="Soop K."/>
            <person name="Spirin V."/>
            <person name="Szebenyi C."/>
            <person name="Tomsovsky M."/>
            <person name="Tulloss R.E."/>
            <person name="Uehling J."/>
            <person name="Grigoriev I.V."/>
            <person name="Vagvolgyi C."/>
            <person name="Papp T."/>
            <person name="Martin F.M."/>
            <person name="Miettinen O."/>
            <person name="Hibbett D.S."/>
            <person name="Nagy L.G."/>
        </authorList>
    </citation>
    <scope>NUCLEOTIDE SEQUENCE [LARGE SCALE GENOMIC DNA]</scope>
    <source>
        <strain evidence="1 2">CBS 121175</strain>
    </source>
</reference>
<organism evidence="1 2">
    <name type="scientific">Coprinopsis marcescibilis</name>
    <name type="common">Agaric fungus</name>
    <name type="synonym">Psathyrella marcescibilis</name>
    <dbReference type="NCBI Taxonomy" id="230819"/>
    <lineage>
        <taxon>Eukaryota</taxon>
        <taxon>Fungi</taxon>
        <taxon>Dikarya</taxon>
        <taxon>Basidiomycota</taxon>
        <taxon>Agaricomycotina</taxon>
        <taxon>Agaricomycetes</taxon>
        <taxon>Agaricomycetidae</taxon>
        <taxon>Agaricales</taxon>
        <taxon>Agaricineae</taxon>
        <taxon>Psathyrellaceae</taxon>
        <taxon>Coprinopsis</taxon>
    </lineage>
</organism>
<keyword evidence="2" id="KW-1185">Reference proteome</keyword>
<dbReference type="EMBL" id="ML210332">
    <property type="protein sequence ID" value="TFK19632.1"/>
    <property type="molecule type" value="Genomic_DNA"/>
</dbReference>
<accession>A0A5C3KHZ3</accession>